<organism evidence="10 11">
    <name type="scientific">Hohenbuehelia grisea</name>
    <dbReference type="NCBI Taxonomy" id="104357"/>
    <lineage>
        <taxon>Eukaryota</taxon>
        <taxon>Fungi</taxon>
        <taxon>Dikarya</taxon>
        <taxon>Basidiomycota</taxon>
        <taxon>Agaricomycotina</taxon>
        <taxon>Agaricomycetes</taxon>
        <taxon>Agaricomycetidae</taxon>
        <taxon>Agaricales</taxon>
        <taxon>Pleurotineae</taxon>
        <taxon>Pleurotaceae</taxon>
        <taxon>Hohenbuehelia</taxon>
    </lineage>
</organism>
<feature type="compositionally biased region" description="Basic and acidic residues" evidence="8">
    <location>
        <begin position="105"/>
        <end position="132"/>
    </location>
</feature>
<comment type="function">
    <text evidence="1">Involved in pre-25S rRNA processing.</text>
</comment>
<evidence type="ECO:0000313" key="11">
    <source>
        <dbReference type="Proteomes" id="UP001556367"/>
    </source>
</evidence>
<dbReference type="InterPro" id="IPR012677">
    <property type="entry name" value="Nucleotide-bd_a/b_plait_sf"/>
</dbReference>
<feature type="compositionally biased region" description="Polar residues" evidence="8">
    <location>
        <begin position="317"/>
        <end position="331"/>
    </location>
</feature>
<feature type="compositionally biased region" description="Acidic residues" evidence="8">
    <location>
        <begin position="149"/>
        <end position="160"/>
    </location>
</feature>
<evidence type="ECO:0000259" key="9">
    <source>
        <dbReference type="PROSITE" id="PS50102"/>
    </source>
</evidence>
<evidence type="ECO:0000256" key="8">
    <source>
        <dbReference type="SAM" id="MobiDB-lite"/>
    </source>
</evidence>
<dbReference type="PANTHER" id="PTHR23236:SF25">
    <property type="entry name" value="RNA-BINDING PROTEIN 34"/>
    <property type="match status" value="1"/>
</dbReference>
<accession>A0ABR3K172</accession>
<feature type="compositionally biased region" description="Acidic residues" evidence="8">
    <location>
        <begin position="214"/>
        <end position="226"/>
    </location>
</feature>
<feature type="region of interest" description="Disordered" evidence="8">
    <location>
        <begin position="308"/>
        <end position="369"/>
    </location>
</feature>
<keyword evidence="5 7" id="KW-0694">RNA-binding</keyword>
<feature type="compositionally biased region" description="Polar residues" evidence="8">
    <location>
        <begin position="591"/>
        <end position="601"/>
    </location>
</feature>
<evidence type="ECO:0000256" key="1">
    <source>
        <dbReference type="ARBA" id="ARBA00002475"/>
    </source>
</evidence>
<proteinExistence type="inferred from homology"/>
<dbReference type="Gene3D" id="3.30.70.330">
    <property type="match status" value="1"/>
</dbReference>
<dbReference type="Proteomes" id="UP001556367">
    <property type="component" value="Unassembled WGS sequence"/>
</dbReference>
<comment type="subcellular location">
    <subcellularLocation>
        <location evidence="2">Nucleus</location>
        <location evidence="2">Nucleolus</location>
    </subcellularLocation>
</comment>
<reference evidence="11" key="1">
    <citation type="submission" date="2024-06" db="EMBL/GenBank/DDBJ databases">
        <title>Multi-omics analyses provide insights into the biosynthesis of the anticancer antibiotic pleurotin in Hohenbuehelia grisea.</title>
        <authorList>
            <person name="Weaver J.A."/>
            <person name="Alberti F."/>
        </authorList>
    </citation>
    <scope>NUCLEOTIDE SEQUENCE [LARGE SCALE GENOMIC DNA]</scope>
    <source>
        <strain evidence="11">T-177</strain>
    </source>
</reference>
<evidence type="ECO:0000256" key="4">
    <source>
        <dbReference type="ARBA" id="ARBA00015520"/>
    </source>
</evidence>
<feature type="compositionally biased region" description="Low complexity" evidence="8">
    <location>
        <begin position="91"/>
        <end position="104"/>
    </location>
</feature>
<feature type="domain" description="RRM" evidence="9">
    <location>
        <begin position="472"/>
        <end position="575"/>
    </location>
</feature>
<dbReference type="PROSITE" id="PS50102">
    <property type="entry name" value="RRM"/>
    <property type="match status" value="1"/>
</dbReference>
<evidence type="ECO:0000313" key="10">
    <source>
        <dbReference type="EMBL" id="KAL0961193.1"/>
    </source>
</evidence>
<evidence type="ECO:0000256" key="7">
    <source>
        <dbReference type="PROSITE-ProRule" id="PRU00176"/>
    </source>
</evidence>
<dbReference type="SUPFAM" id="SSF54928">
    <property type="entry name" value="RNA-binding domain, RBD"/>
    <property type="match status" value="1"/>
</dbReference>
<name>A0ABR3K172_9AGAR</name>
<feature type="compositionally biased region" description="Basic and acidic residues" evidence="8">
    <location>
        <begin position="665"/>
        <end position="678"/>
    </location>
</feature>
<keyword evidence="6" id="KW-0539">Nucleus</keyword>
<comment type="caution">
    <text evidence="10">The sequence shown here is derived from an EMBL/GenBank/DDBJ whole genome shotgun (WGS) entry which is preliminary data.</text>
</comment>
<protein>
    <recommendedName>
        <fullName evidence="4">Nucleolar protein 12</fullName>
    </recommendedName>
</protein>
<dbReference type="SMART" id="SM00360">
    <property type="entry name" value="RRM"/>
    <property type="match status" value="1"/>
</dbReference>
<dbReference type="InterPro" id="IPR034221">
    <property type="entry name" value="RBM34_RRM2"/>
</dbReference>
<evidence type="ECO:0000256" key="3">
    <source>
        <dbReference type="ARBA" id="ARBA00007077"/>
    </source>
</evidence>
<keyword evidence="11" id="KW-1185">Reference proteome</keyword>
<feature type="region of interest" description="Disordered" evidence="8">
    <location>
        <begin position="576"/>
        <end position="713"/>
    </location>
</feature>
<feature type="compositionally biased region" description="Basic and acidic residues" evidence="8">
    <location>
        <begin position="700"/>
        <end position="713"/>
    </location>
</feature>
<comment type="similarity">
    <text evidence="3">Belongs to the RRM RBM34 family.</text>
</comment>
<dbReference type="InterPro" id="IPR035979">
    <property type="entry name" value="RBD_domain_sf"/>
</dbReference>
<feature type="compositionally biased region" description="Low complexity" evidence="8">
    <location>
        <begin position="33"/>
        <end position="50"/>
    </location>
</feature>
<dbReference type="EMBL" id="JASNQZ010000001">
    <property type="protein sequence ID" value="KAL0961193.1"/>
    <property type="molecule type" value="Genomic_DNA"/>
</dbReference>
<gene>
    <name evidence="10" type="ORF">HGRIS_006162</name>
</gene>
<feature type="region of interest" description="Disordered" evidence="8">
    <location>
        <begin position="29"/>
        <end position="258"/>
    </location>
</feature>
<evidence type="ECO:0000256" key="6">
    <source>
        <dbReference type="ARBA" id="ARBA00023242"/>
    </source>
</evidence>
<feature type="compositionally biased region" description="Acidic residues" evidence="8">
    <location>
        <begin position="181"/>
        <end position="207"/>
    </location>
</feature>
<sequence>MSLSTFLLGSSTSKKKSTNLDSELDALFKSNPAVSSTSVVASTSASASASRGSKQKRTQPHDDADSSAVTGHPAKRLKHDQAKVGSSEDGPAAPSSEPKISSSRSKADRTSKKKPEVTKDSAPKEKADASKKGKDKKGKAPVAPSADAADSEDENADLEDAYLSRIPKKGATKRSSSEPVGGDDSDEEMADAQSGEDDEAPGSEDRDDNVVPSNEDEDEDEGDEADATPLVHESVSQPNKRSGAPKTKYVPPDETPAQRDARTIFVGNLPIAVAQKKLHLKQLQRHILAHVPNAKIESTRFRSVPFEAPTAQLPNDADSSSAQTNSKTSGDQAKPNPRTHDRERTSAWRSTQANDPNADESGKSDAKRYMTASQKKRVAFITNAFHASADVVHAYIVFAHPPSPEASSSRAPNVPPPAPCMDPYAAATEAARAADGTMFMERAIRVDVVRRDAATSSEAKGDAGSDVGNPKLSVFVGNLDFASKEEDLRVFFEGVVAAERGPPPEESEGEGEARTLKIRSWVTRVRIVRDRETQLGKGFAYVQFDDRECVDQILALEAGTLKFAKRKLRVQRCKTLPGAPPIKSQPARPSRQASALTSSTGPKGRAALSSKPLSAPVSVPAGDPSLGDRLAHLPKEDRKQAKAADADRVARRLAKKKARMAMANKGHDKLENGKPRERSRQKKSKVSGEVEKKEKKRSRVRSEKSLEKRNAKK</sequence>
<dbReference type="CDD" id="cd12395">
    <property type="entry name" value="RRM2_RBM34"/>
    <property type="match status" value="1"/>
</dbReference>
<evidence type="ECO:0000256" key="2">
    <source>
        <dbReference type="ARBA" id="ARBA00004604"/>
    </source>
</evidence>
<evidence type="ECO:0000256" key="5">
    <source>
        <dbReference type="ARBA" id="ARBA00022884"/>
    </source>
</evidence>
<feature type="compositionally biased region" description="Basic and acidic residues" evidence="8">
    <location>
        <begin position="629"/>
        <end position="650"/>
    </location>
</feature>
<dbReference type="PANTHER" id="PTHR23236">
    <property type="entry name" value="EUKARYOTIC TRANSLATION INITIATION FACTOR 4B/4H"/>
    <property type="match status" value="1"/>
</dbReference>
<dbReference type="InterPro" id="IPR000504">
    <property type="entry name" value="RRM_dom"/>
</dbReference>